<feature type="transmembrane region" description="Helical" evidence="1">
    <location>
        <begin position="107"/>
        <end position="123"/>
    </location>
</feature>
<evidence type="ECO:0000313" key="3">
    <source>
        <dbReference type="Proteomes" id="UP000244090"/>
    </source>
</evidence>
<dbReference type="AlphaFoldDB" id="A0A2T6C168"/>
<protein>
    <submittedName>
        <fullName evidence="2">Uncharacterized protein</fullName>
    </submittedName>
</protein>
<gene>
    <name evidence="2" type="ORF">C8N46_103161</name>
</gene>
<reference evidence="2 3" key="1">
    <citation type="submission" date="2018-04" db="EMBL/GenBank/DDBJ databases">
        <title>Genomic Encyclopedia of Archaeal and Bacterial Type Strains, Phase II (KMG-II): from individual species to whole genera.</title>
        <authorList>
            <person name="Goeker M."/>
        </authorList>
    </citation>
    <scope>NUCLEOTIDE SEQUENCE [LARGE SCALE GENOMIC DNA]</scope>
    <source>
        <strain evidence="2 3">DSM 25731</strain>
    </source>
</reference>
<organism evidence="2 3">
    <name type="scientific">Kordia periserrulae</name>
    <dbReference type="NCBI Taxonomy" id="701523"/>
    <lineage>
        <taxon>Bacteria</taxon>
        <taxon>Pseudomonadati</taxon>
        <taxon>Bacteroidota</taxon>
        <taxon>Flavobacteriia</taxon>
        <taxon>Flavobacteriales</taxon>
        <taxon>Flavobacteriaceae</taxon>
        <taxon>Kordia</taxon>
    </lineage>
</organism>
<feature type="transmembrane region" description="Helical" evidence="1">
    <location>
        <begin position="12"/>
        <end position="31"/>
    </location>
</feature>
<name>A0A2T6C168_9FLAO</name>
<dbReference type="EMBL" id="QBKT01000003">
    <property type="protein sequence ID" value="PTX62063.1"/>
    <property type="molecule type" value="Genomic_DNA"/>
</dbReference>
<feature type="transmembrane region" description="Helical" evidence="1">
    <location>
        <begin position="37"/>
        <end position="54"/>
    </location>
</feature>
<sequence length="146" mass="17200">MFKNFKELPIEIIFVTLYNLMQTGIVMYIFILAFPVGWYFGSFIVLVLTLNYFLLLKRKIAWKLLLIWYIILTITFSIHSEAIRLWFDMNYGIDFTLSLTISETFKIGVDVITLIPLVVHFSARKYFKKKTAIDEIDDIAKNPDIQ</sequence>
<keyword evidence="1" id="KW-1133">Transmembrane helix</keyword>
<dbReference type="Proteomes" id="UP000244090">
    <property type="component" value="Unassembled WGS sequence"/>
</dbReference>
<evidence type="ECO:0000313" key="2">
    <source>
        <dbReference type="EMBL" id="PTX62063.1"/>
    </source>
</evidence>
<comment type="caution">
    <text evidence="2">The sequence shown here is derived from an EMBL/GenBank/DDBJ whole genome shotgun (WGS) entry which is preliminary data.</text>
</comment>
<proteinExistence type="predicted"/>
<keyword evidence="1" id="KW-0812">Transmembrane</keyword>
<keyword evidence="3" id="KW-1185">Reference proteome</keyword>
<keyword evidence="1" id="KW-0472">Membrane</keyword>
<feature type="transmembrane region" description="Helical" evidence="1">
    <location>
        <begin position="66"/>
        <end position="87"/>
    </location>
</feature>
<accession>A0A2T6C168</accession>
<evidence type="ECO:0000256" key="1">
    <source>
        <dbReference type="SAM" id="Phobius"/>
    </source>
</evidence>